<keyword evidence="2" id="KW-0677">Repeat</keyword>
<dbReference type="SMART" id="SM00868">
    <property type="entry name" value="zf-AD"/>
    <property type="match status" value="2"/>
</dbReference>
<dbReference type="Gene3D" id="3.40.1800.20">
    <property type="match status" value="1"/>
</dbReference>
<evidence type="ECO:0000256" key="2">
    <source>
        <dbReference type="ARBA" id="ARBA00022737"/>
    </source>
</evidence>
<organism evidence="10 11">
    <name type="scientific">Aromia moschata</name>
    <dbReference type="NCBI Taxonomy" id="1265417"/>
    <lineage>
        <taxon>Eukaryota</taxon>
        <taxon>Metazoa</taxon>
        <taxon>Ecdysozoa</taxon>
        <taxon>Arthropoda</taxon>
        <taxon>Hexapoda</taxon>
        <taxon>Insecta</taxon>
        <taxon>Pterygota</taxon>
        <taxon>Neoptera</taxon>
        <taxon>Endopterygota</taxon>
        <taxon>Coleoptera</taxon>
        <taxon>Polyphaga</taxon>
        <taxon>Cucujiformia</taxon>
        <taxon>Chrysomeloidea</taxon>
        <taxon>Cerambycidae</taxon>
        <taxon>Cerambycinae</taxon>
        <taxon>Callichromatini</taxon>
        <taxon>Aromia</taxon>
    </lineage>
</organism>
<feature type="domain" description="C2H2-type" evidence="8">
    <location>
        <begin position="316"/>
        <end position="343"/>
    </location>
</feature>
<keyword evidence="4 6" id="KW-0862">Zinc</keyword>
<dbReference type="SUPFAM" id="SSF57716">
    <property type="entry name" value="Glucocorticoid receptor-like (DNA-binding domain)"/>
    <property type="match status" value="1"/>
</dbReference>
<feature type="binding site" evidence="6">
    <location>
        <position position="14"/>
    </location>
    <ligand>
        <name>Zn(2+)</name>
        <dbReference type="ChEBI" id="CHEBI:29105"/>
    </ligand>
</feature>
<dbReference type="PROSITE" id="PS50157">
    <property type="entry name" value="ZINC_FINGER_C2H2_2"/>
    <property type="match status" value="4"/>
</dbReference>
<feature type="binding site" evidence="6">
    <location>
        <position position="64"/>
    </location>
    <ligand>
        <name>Zn(2+)</name>
        <dbReference type="ChEBI" id="CHEBI:29105"/>
    </ligand>
</feature>
<evidence type="ECO:0000256" key="1">
    <source>
        <dbReference type="ARBA" id="ARBA00022723"/>
    </source>
</evidence>
<feature type="compositionally biased region" description="Acidic residues" evidence="7">
    <location>
        <begin position="123"/>
        <end position="145"/>
    </location>
</feature>
<name>A0AAV8YJ88_9CUCU</name>
<feature type="binding site" evidence="6">
    <location>
        <position position="17"/>
    </location>
    <ligand>
        <name>Zn(2+)</name>
        <dbReference type="ChEBI" id="CHEBI:29105"/>
    </ligand>
</feature>
<dbReference type="PROSITE" id="PS51915">
    <property type="entry name" value="ZAD"/>
    <property type="match status" value="1"/>
</dbReference>
<dbReference type="PANTHER" id="PTHR24409:SF418">
    <property type="entry name" value="SI:CH73-221F6.1"/>
    <property type="match status" value="1"/>
</dbReference>
<dbReference type="Proteomes" id="UP001162162">
    <property type="component" value="Unassembled WGS sequence"/>
</dbReference>
<dbReference type="Gene3D" id="3.30.160.60">
    <property type="entry name" value="Classic Zinc Finger"/>
    <property type="match status" value="4"/>
</dbReference>
<dbReference type="GO" id="GO:0005634">
    <property type="term" value="C:nucleus"/>
    <property type="evidence" value="ECO:0007669"/>
    <property type="project" value="InterPro"/>
</dbReference>
<dbReference type="SUPFAM" id="SSF57667">
    <property type="entry name" value="beta-beta-alpha zinc fingers"/>
    <property type="match status" value="3"/>
</dbReference>
<gene>
    <name evidence="10" type="ORF">NQ318_019867</name>
</gene>
<protein>
    <submittedName>
        <fullName evidence="10">Uncharacterized protein</fullName>
    </submittedName>
</protein>
<dbReference type="EMBL" id="JAPWTK010000078">
    <property type="protein sequence ID" value="KAJ8951890.1"/>
    <property type="molecule type" value="Genomic_DNA"/>
</dbReference>
<dbReference type="PROSITE" id="PS00028">
    <property type="entry name" value="ZINC_FINGER_C2H2_1"/>
    <property type="match status" value="3"/>
</dbReference>
<reference evidence="10" key="1">
    <citation type="journal article" date="2023" name="Insect Mol. Biol.">
        <title>Genome sequencing provides insights into the evolution of gene families encoding plant cell wall-degrading enzymes in longhorned beetles.</title>
        <authorList>
            <person name="Shin N.R."/>
            <person name="Okamura Y."/>
            <person name="Kirsch R."/>
            <person name="Pauchet Y."/>
        </authorList>
    </citation>
    <scope>NUCLEOTIDE SEQUENCE</scope>
    <source>
        <strain evidence="10">AMC_N1</strain>
    </source>
</reference>
<dbReference type="FunFam" id="3.30.160.60:FF:000100">
    <property type="entry name" value="Zinc finger 45-like"/>
    <property type="match status" value="1"/>
</dbReference>
<feature type="domain" description="C2H2-type" evidence="8">
    <location>
        <begin position="372"/>
        <end position="403"/>
    </location>
</feature>
<dbReference type="SMART" id="SM00355">
    <property type="entry name" value="ZnF_C2H2"/>
    <property type="match status" value="6"/>
</dbReference>
<dbReference type="InterPro" id="IPR013087">
    <property type="entry name" value="Znf_C2H2_type"/>
</dbReference>
<accession>A0AAV8YJ88</accession>
<evidence type="ECO:0000259" key="8">
    <source>
        <dbReference type="PROSITE" id="PS50157"/>
    </source>
</evidence>
<dbReference type="GO" id="GO:0008270">
    <property type="term" value="F:zinc ion binding"/>
    <property type="evidence" value="ECO:0007669"/>
    <property type="project" value="UniProtKB-UniRule"/>
</dbReference>
<feature type="domain" description="ZAD" evidence="9">
    <location>
        <begin position="12"/>
        <end position="88"/>
    </location>
</feature>
<feature type="binding site" evidence="6">
    <location>
        <position position="61"/>
    </location>
    <ligand>
        <name>Zn(2+)</name>
        <dbReference type="ChEBI" id="CHEBI:29105"/>
    </ligand>
</feature>
<evidence type="ECO:0000256" key="7">
    <source>
        <dbReference type="SAM" id="MobiDB-lite"/>
    </source>
</evidence>
<proteinExistence type="predicted"/>
<keyword evidence="1 6" id="KW-0479">Metal-binding</keyword>
<dbReference type="InterPro" id="IPR012934">
    <property type="entry name" value="Znf_AD"/>
</dbReference>
<evidence type="ECO:0000313" key="11">
    <source>
        <dbReference type="Proteomes" id="UP001162162"/>
    </source>
</evidence>
<dbReference type="Pfam" id="PF07776">
    <property type="entry name" value="zf-AD"/>
    <property type="match status" value="1"/>
</dbReference>
<feature type="domain" description="C2H2-type" evidence="8">
    <location>
        <begin position="275"/>
        <end position="302"/>
    </location>
</feature>
<evidence type="ECO:0000259" key="9">
    <source>
        <dbReference type="PROSITE" id="PS51915"/>
    </source>
</evidence>
<dbReference type="GO" id="GO:0000981">
    <property type="term" value="F:DNA-binding transcription factor activity, RNA polymerase II-specific"/>
    <property type="evidence" value="ECO:0007669"/>
    <property type="project" value="TreeGrafter"/>
</dbReference>
<dbReference type="AlphaFoldDB" id="A0AAV8YJ88"/>
<evidence type="ECO:0000256" key="5">
    <source>
        <dbReference type="PROSITE-ProRule" id="PRU00042"/>
    </source>
</evidence>
<feature type="domain" description="C2H2-type" evidence="8">
    <location>
        <begin position="344"/>
        <end position="371"/>
    </location>
</feature>
<dbReference type="InterPro" id="IPR036236">
    <property type="entry name" value="Znf_C2H2_sf"/>
</dbReference>
<dbReference type="PANTHER" id="PTHR24409">
    <property type="entry name" value="ZINC FINGER PROTEIN 142"/>
    <property type="match status" value="1"/>
</dbReference>
<keyword evidence="11" id="KW-1185">Reference proteome</keyword>
<feature type="region of interest" description="Disordered" evidence="7">
    <location>
        <begin position="120"/>
        <end position="145"/>
    </location>
</feature>
<comment type="caution">
    <text evidence="10">The sequence shown here is derived from an EMBL/GenBank/DDBJ whole genome shotgun (WGS) entry which is preliminary data.</text>
</comment>
<evidence type="ECO:0000256" key="4">
    <source>
        <dbReference type="ARBA" id="ARBA00022833"/>
    </source>
</evidence>
<evidence type="ECO:0000256" key="3">
    <source>
        <dbReference type="ARBA" id="ARBA00022771"/>
    </source>
</evidence>
<evidence type="ECO:0000256" key="6">
    <source>
        <dbReference type="PROSITE-ProRule" id="PRU01263"/>
    </source>
</evidence>
<keyword evidence="3 5" id="KW-0863">Zinc-finger</keyword>
<dbReference type="Pfam" id="PF00096">
    <property type="entry name" value="zf-C2H2"/>
    <property type="match status" value="3"/>
</dbReference>
<sequence>MDSISDIETLSTVCRICLEKSSKMYPLIGPILNVDVDVKTMLNYCTSVELELDEDLPNRVCVPCFRTIRIAYNFIKEFEETNKQLMELRQTLKAKRDLTSSEDEQTNNSVSCKDQVIKTEYSSQEEDVDEEQFEQLEEGEMEDPEAELKSEEIIIQYVNDSKFKNNTNDFKEVEVLQDSEGMDEDIVKQNVEVIRVKQEEAPEEETLCYQSLRRKATVKVYTCPICMKKTTKFLATFVPHLYSHRNILFHCNLCDLDSNMDVEEYLLHYKKLHLYQCSICNKSFNRKSSQYYHMKVHADSKDLKKHQNTHSQLPKYVCSKCGRKFNTYDTFRYHQKTHDGYRKHLCPECGRSFLQSVHLKYHMWKHTGIKRFRCEKCDKSYTSVTQLKKHLREVLRLGRGRRGGQIVRGESCVNGPSEG</sequence>
<evidence type="ECO:0000313" key="10">
    <source>
        <dbReference type="EMBL" id="KAJ8951890.1"/>
    </source>
</evidence>
<dbReference type="GO" id="GO:0000977">
    <property type="term" value="F:RNA polymerase II transcription regulatory region sequence-specific DNA binding"/>
    <property type="evidence" value="ECO:0007669"/>
    <property type="project" value="TreeGrafter"/>
</dbReference>